<dbReference type="PANTHER" id="PTHR44167">
    <property type="entry name" value="OVARIAN-SPECIFIC SERINE/THREONINE-PROTEIN KINASE LOK-RELATED"/>
    <property type="match status" value="1"/>
</dbReference>
<organism evidence="11 12">
    <name type="scientific">Colletotrichum abscissum</name>
    <dbReference type="NCBI Taxonomy" id="1671311"/>
    <lineage>
        <taxon>Eukaryota</taxon>
        <taxon>Fungi</taxon>
        <taxon>Dikarya</taxon>
        <taxon>Ascomycota</taxon>
        <taxon>Pezizomycotina</taxon>
        <taxon>Sordariomycetes</taxon>
        <taxon>Hypocreomycetidae</taxon>
        <taxon>Glomerellales</taxon>
        <taxon>Glomerellaceae</taxon>
        <taxon>Colletotrichum</taxon>
        <taxon>Colletotrichum acutatum species complex</taxon>
    </lineage>
</organism>
<comment type="catalytic activity">
    <reaction evidence="8">
        <text>L-threonyl-[protein] + ATP = O-phospho-L-threonyl-[protein] + ADP + H(+)</text>
        <dbReference type="Rhea" id="RHEA:46608"/>
        <dbReference type="Rhea" id="RHEA-COMP:11060"/>
        <dbReference type="Rhea" id="RHEA-COMP:11605"/>
        <dbReference type="ChEBI" id="CHEBI:15378"/>
        <dbReference type="ChEBI" id="CHEBI:30013"/>
        <dbReference type="ChEBI" id="CHEBI:30616"/>
        <dbReference type="ChEBI" id="CHEBI:61977"/>
        <dbReference type="ChEBI" id="CHEBI:456216"/>
        <dbReference type="EC" id="2.7.11.1"/>
    </reaction>
</comment>
<keyword evidence="11" id="KW-0418">Kinase</keyword>
<dbReference type="Proteomes" id="UP001056436">
    <property type="component" value="Unassembled WGS sequence"/>
</dbReference>
<dbReference type="GO" id="GO:0005737">
    <property type="term" value="C:cytoplasm"/>
    <property type="evidence" value="ECO:0007669"/>
    <property type="project" value="TreeGrafter"/>
</dbReference>
<evidence type="ECO:0000256" key="9">
    <source>
        <dbReference type="ARBA" id="ARBA00048679"/>
    </source>
</evidence>
<keyword evidence="11" id="KW-0808">Transferase</keyword>
<protein>
    <recommendedName>
        <fullName evidence="5">EKC/KEOPS complex subunit BUD32</fullName>
        <ecNumber evidence="3">2.7.11.1</ecNumber>
    </recommendedName>
    <alternativeName>
        <fullName evidence="6 7">Atypical Serine/threonine protein kinase BUD32</fullName>
    </alternativeName>
    <alternativeName>
        <fullName evidence="4">EKC/KEOPS complex subunit bud32</fullName>
    </alternativeName>
</protein>
<dbReference type="InterPro" id="IPR000719">
    <property type="entry name" value="Prot_kinase_dom"/>
</dbReference>
<dbReference type="GO" id="GO:0044773">
    <property type="term" value="P:mitotic DNA damage checkpoint signaling"/>
    <property type="evidence" value="ECO:0007669"/>
    <property type="project" value="TreeGrafter"/>
</dbReference>
<dbReference type="InterPro" id="IPR011009">
    <property type="entry name" value="Kinase-like_dom_sf"/>
</dbReference>
<evidence type="ECO:0000256" key="2">
    <source>
        <dbReference type="ARBA" id="ARBA00011534"/>
    </source>
</evidence>
<evidence type="ECO:0000313" key="11">
    <source>
        <dbReference type="EMBL" id="KAI3529562.1"/>
    </source>
</evidence>
<evidence type="ECO:0000256" key="1">
    <source>
        <dbReference type="ARBA" id="ARBA00003747"/>
    </source>
</evidence>
<reference evidence="11" key="1">
    <citation type="submission" date="2019-01" db="EMBL/GenBank/DDBJ databases">
        <title>Colletotrichum abscissum LGMF1257.</title>
        <authorList>
            <person name="Baroncelli R."/>
        </authorList>
    </citation>
    <scope>NUCLEOTIDE SEQUENCE</scope>
    <source>
        <strain evidence="11">Ca142</strain>
    </source>
</reference>
<proteinExistence type="predicted"/>
<evidence type="ECO:0000256" key="3">
    <source>
        <dbReference type="ARBA" id="ARBA00012513"/>
    </source>
</evidence>
<feature type="domain" description="Protein kinase" evidence="10">
    <location>
        <begin position="1"/>
        <end position="223"/>
    </location>
</feature>
<keyword evidence="12" id="KW-1185">Reference proteome</keyword>
<dbReference type="Pfam" id="PF00069">
    <property type="entry name" value="Pkinase"/>
    <property type="match status" value="1"/>
</dbReference>
<evidence type="ECO:0000313" key="12">
    <source>
        <dbReference type="Proteomes" id="UP001056436"/>
    </source>
</evidence>
<gene>
    <name evidence="11" type="ORF">CABS02_14795</name>
</gene>
<name>A0A9P9X0L0_9PEZI</name>
<comment type="caution">
    <text evidence="11">The sequence shown here is derived from an EMBL/GenBank/DDBJ whole genome shotgun (WGS) entry which is preliminary data.</text>
</comment>
<evidence type="ECO:0000256" key="4">
    <source>
        <dbReference type="ARBA" id="ARBA00013948"/>
    </source>
</evidence>
<evidence type="ECO:0000256" key="8">
    <source>
        <dbReference type="ARBA" id="ARBA00047899"/>
    </source>
</evidence>
<comment type="catalytic activity">
    <reaction evidence="9">
        <text>L-seryl-[protein] + ATP = O-phospho-L-seryl-[protein] + ADP + H(+)</text>
        <dbReference type="Rhea" id="RHEA:17989"/>
        <dbReference type="Rhea" id="RHEA-COMP:9863"/>
        <dbReference type="Rhea" id="RHEA-COMP:11604"/>
        <dbReference type="ChEBI" id="CHEBI:15378"/>
        <dbReference type="ChEBI" id="CHEBI:29999"/>
        <dbReference type="ChEBI" id="CHEBI:30616"/>
        <dbReference type="ChEBI" id="CHEBI:83421"/>
        <dbReference type="ChEBI" id="CHEBI:456216"/>
        <dbReference type="EC" id="2.7.11.1"/>
    </reaction>
</comment>
<dbReference type="GO" id="GO:0004674">
    <property type="term" value="F:protein serine/threonine kinase activity"/>
    <property type="evidence" value="ECO:0007669"/>
    <property type="project" value="UniProtKB-EC"/>
</dbReference>
<dbReference type="SUPFAM" id="SSF56112">
    <property type="entry name" value="Protein kinase-like (PK-like)"/>
    <property type="match status" value="1"/>
</dbReference>
<dbReference type="EMBL" id="SDAQ01000223">
    <property type="protein sequence ID" value="KAI3529562.1"/>
    <property type="molecule type" value="Genomic_DNA"/>
</dbReference>
<dbReference type="OrthoDB" id="5130300at2759"/>
<dbReference type="AlphaFoldDB" id="A0A9P9X0L0"/>
<dbReference type="GO" id="GO:0005524">
    <property type="term" value="F:ATP binding"/>
    <property type="evidence" value="ECO:0007669"/>
    <property type="project" value="InterPro"/>
</dbReference>
<comment type="function">
    <text evidence="1">Component of the EKC/KEOPS complex that is required for the formation of a threonylcarbamoyl group on adenosine at position 37 (t(6)A37) in tRNAs that read codons beginning with adenine. The complex is probably involved in the transfer of the threonylcarbamoyl moiety of threonylcarbamoyl-AMP (TC-AMP) to the N6 group of A37. BUD32 has ATPase activity in the context of the EKC/KEOPS complex and likely plays a supporting role to the catalytic subunit KAE1. The EKC/KEOPS complex also promotes both telomere uncapping and telomere elongation. The complex is required for efficient recruitment of transcriptional coactivators.</text>
</comment>
<evidence type="ECO:0000256" key="6">
    <source>
        <dbReference type="ARBA" id="ARBA00030980"/>
    </source>
</evidence>
<comment type="subunit">
    <text evidence="2">Component of the EKC/KEOPS complex composed of at least BUD32, CGI121, GON7, KAE1 and PCC1; the whole complex dimerizes.</text>
</comment>
<evidence type="ECO:0000256" key="5">
    <source>
        <dbReference type="ARBA" id="ARBA00019973"/>
    </source>
</evidence>
<evidence type="ECO:0000256" key="7">
    <source>
        <dbReference type="ARBA" id="ARBA00033194"/>
    </source>
</evidence>
<dbReference type="PROSITE" id="PS50011">
    <property type="entry name" value="PROTEIN_KINASE_DOM"/>
    <property type="match status" value="1"/>
</dbReference>
<dbReference type="GO" id="GO:0005634">
    <property type="term" value="C:nucleus"/>
    <property type="evidence" value="ECO:0007669"/>
    <property type="project" value="TreeGrafter"/>
</dbReference>
<sequence>MIDMELMTGGTLGDLLDNSQLQPALLLPYSVQMVKGLSFLHGVGIIHRDITPRNILISSSNCLELADFGLSHLMSGIEPRTPLVCSLYYRAPELLRVNAFVKDTRSLAYTYAIDNWSVGCILREMIIGQGPVFKPARPTFSPTTSAIEQLDAIIRKFCPSSGFVNEKLAMNFCASSLKLPETAVPSQAPAWVIQMLEVTRLLLVPDPELRCTAEAACKILEQLETTQCNKLPRM</sequence>
<accession>A0A9P9X0L0</accession>
<dbReference type="Gene3D" id="1.10.510.10">
    <property type="entry name" value="Transferase(Phosphotransferase) domain 1"/>
    <property type="match status" value="1"/>
</dbReference>
<evidence type="ECO:0000259" key="10">
    <source>
        <dbReference type="PROSITE" id="PS50011"/>
    </source>
</evidence>
<dbReference type="InterPro" id="IPR008266">
    <property type="entry name" value="Tyr_kinase_AS"/>
</dbReference>
<dbReference type="PROSITE" id="PS00109">
    <property type="entry name" value="PROTEIN_KINASE_TYR"/>
    <property type="match status" value="1"/>
</dbReference>
<dbReference type="PANTHER" id="PTHR44167:SF18">
    <property type="entry name" value="PROTEIN KINASE DOMAIN-CONTAINING PROTEIN"/>
    <property type="match status" value="1"/>
</dbReference>
<dbReference type="EC" id="2.7.11.1" evidence="3"/>